<dbReference type="CDD" id="cd16098">
    <property type="entry name" value="FliS"/>
    <property type="match status" value="1"/>
</dbReference>
<dbReference type="InterPro" id="IPR036584">
    <property type="entry name" value="FliS_sf"/>
</dbReference>
<evidence type="ECO:0008006" key="8">
    <source>
        <dbReference type="Google" id="ProtNLM"/>
    </source>
</evidence>
<comment type="subcellular location">
    <subcellularLocation>
        <location evidence="1">Cytoplasm</location>
        <location evidence="1">Cytosol</location>
    </subcellularLocation>
</comment>
<keyword evidence="3" id="KW-0963">Cytoplasm</keyword>
<reference evidence="6 7" key="1">
    <citation type="submission" date="2016-01" db="EMBL/GenBank/DDBJ databases">
        <title>Draft Genome Sequences of Seven Thermophilic Sporeformers Isolated from Foods.</title>
        <authorList>
            <person name="Berendsen E.M."/>
            <person name="Wells-Bennik M.H."/>
            <person name="Krawcyk A.O."/>
            <person name="De Jong A."/>
            <person name="Holsappel S."/>
            <person name="Eijlander R.T."/>
            <person name="Kuipers O.P."/>
        </authorList>
    </citation>
    <scope>NUCLEOTIDE SEQUENCE [LARGE SCALE GENOMIC DNA]</scope>
    <source>
        <strain evidence="6 7">B4119</strain>
    </source>
</reference>
<dbReference type="PATRIC" id="fig|81408.3.peg.2736"/>
<dbReference type="GO" id="GO:0071973">
    <property type="term" value="P:bacterial-type flagellum-dependent cell motility"/>
    <property type="evidence" value="ECO:0007669"/>
    <property type="project" value="TreeGrafter"/>
</dbReference>
<evidence type="ECO:0000256" key="4">
    <source>
        <dbReference type="ARBA" id="ARBA00022795"/>
    </source>
</evidence>
<organism evidence="6 7">
    <name type="scientific">Saccharococcus caldoxylosilyticus</name>
    <dbReference type="NCBI Taxonomy" id="81408"/>
    <lineage>
        <taxon>Bacteria</taxon>
        <taxon>Bacillati</taxon>
        <taxon>Bacillota</taxon>
        <taxon>Bacilli</taxon>
        <taxon>Bacillales</taxon>
        <taxon>Anoxybacillaceae</taxon>
        <taxon>Saccharococcus</taxon>
    </lineage>
</organism>
<evidence type="ECO:0000313" key="6">
    <source>
        <dbReference type="EMBL" id="KYD16922.1"/>
    </source>
</evidence>
<dbReference type="AlphaFoldDB" id="A0A150LY64"/>
<comment type="caution">
    <text evidence="6">The sequence shown here is derived from an EMBL/GenBank/DDBJ whole genome shotgun (WGS) entry which is preliminary data.</text>
</comment>
<comment type="similarity">
    <text evidence="2">Belongs to the FliS family.</text>
</comment>
<gene>
    <name evidence="6" type="ORF">B4119_3620</name>
</gene>
<evidence type="ECO:0000256" key="5">
    <source>
        <dbReference type="ARBA" id="ARBA00023186"/>
    </source>
</evidence>
<evidence type="ECO:0000256" key="2">
    <source>
        <dbReference type="ARBA" id="ARBA00008787"/>
    </source>
</evidence>
<evidence type="ECO:0000313" key="7">
    <source>
        <dbReference type="Proteomes" id="UP000075455"/>
    </source>
</evidence>
<dbReference type="PANTHER" id="PTHR34773:SF1">
    <property type="entry name" value="FLAGELLAR SECRETION CHAPERONE FLIS"/>
    <property type="match status" value="1"/>
</dbReference>
<accession>A0A150LY64</accession>
<proteinExistence type="inferred from homology"/>
<keyword evidence="4" id="KW-1005">Bacterial flagellum biogenesis</keyword>
<evidence type="ECO:0000256" key="3">
    <source>
        <dbReference type="ARBA" id="ARBA00022490"/>
    </source>
</evidence>
<dbReference type="STRING" id="81408.B4119_3620"/>
<evidence type="ECO:0000256" key="1">
    <source>
        <dbReference type="ARBA" id="ARBA00004514"/>
    </source>
</evidence>
<dbReference type="GO" id="GO:0044780">
    <property type="term" value="P:bacterial-type flagellum assembly"/>
    <property type="evidence" value="ECO:0007669"/>
    <property type="project" value="InterPro"/>
</dbReference>
<dbReference type="NCBIfam" id="TIGR00208">
    <property type="entry name" value="fliS"/>
    <property type="match status" value="1"/>
</dbReference>
<sequence>MDFLTEELVYQKTPQQLTSLLYEALIDSIQLAITYTQQKDYARANKRLQKANDILHRLGAGLKYDAGIIAHQLDALYNYMAEQLIEANIKKDVLIMETVLKIATEIANAWNEAMKKQTSAQPSSTWMKKVSVYEQFIAAYEE</sequence>
<dbReference type="Proteomes" id="UP000075455">
    <property type="component" value="Unassembled WGS sequence"/>
</dbReference>
<dbReference type="GO" id="GO:0005829">
    <property type="term" value="C:cytosol"/>
    <property type="evidence" value="ECO:0007669"/>
    <property type="project" value="UniProtKB-SubCell"/>
</dbReference>
<dbReference type="Pfam" id="PF02561">
    <property type="entry name" value="FliS"/>
    <property type="match status" value="1"/>
</dbReference>
<dbReference type="SUPFAM" id="SSF101116">
    <property type="entry name" value="Flagellar export chaperone FliS"/>
    <property type="match status" value="1"/>
</dbReference>
<dbReference type="InterPro" id="IPR003713">
    <property type="entry name" value="FliS"/>
</dbReference>
<keyword evidence="5" id="KW-0143">Chaperone</keyword>
<dbReference type="EMBL" id="LQYS01000027">
    <property type="protein sequence ID" value="KYD16922.1"/>
    <property type="molecule type" value="Genomic_DNA"/>
</dbReference>
<dbReference type="PANTHER" id="PTHR34773">
    <property type="entry name" value="FLAGELLAR SECRETION CHAPERONE FLIS"/>
    <property type="match status" value="1"/>
</dbReference>
<dbReference type="GeneID" id="301193219"/>
<name>A0A150LY64_9BACL</name>
<dbReference type="Gene3D" id="1.20.120.340">
    <property type="entry name" value="Flagellar protein FliS"/>
    <property type="match status" value="1"/>
</dbReference>
<dbReference type="RefSeq" id="WP_061579103.1">
    <property type="nucleotide sequence ID" value="NZ_CP040553.1"/>
</dbReference>
<protein>
    <recommendedName>
        <fullName evidence="8">Flagellar secretion chaperone FliS</fullName>
    </recommendedName>
</protein>